<dbReference type="Proteomes" id="UP000008281">
    <property type="component" value="Unassembled WGS sequence"/>
</dbReference>
<dbReference type="EMBL" id="DS268410">
    <property type="protein sequence ID" value="EFP00108.1"/>
    <property type="molecule type" value="Genomic_DNA"/>
</dbReference>
<feature type="region of interest" description="Disordered" evidence="1">
    <location>
        <begin position="88"/>
        <end position="248"/>
    </location>
</feature>
<evidence type="ECO:0000256" key="1">
    <source>
        <dbReference type="SAM" id="MobiDB-lite"/>
    </source>
</evidence>
<gene>
    <name evidence="3" type="ORF">CRE_18525</name>
</gene>
<sequence length="287" mass="33042">MRKIAAVCCFLLVFLAENGVSGAVNDTLEMELESNITVVKLEHGLKFQAHSEFGLPENMTDLFNSTAADSEGVRIEIRQTIILRNRNKTGANNSTLPELLEHPRSRRSNKDDSSNSEESDHQKSHKKGHDHKKDHEKKDDDNDKEEGDNEKSKDNNQKAEDNNQKAEDNNEKSTEKDDKKEEDNKKTDDKEDDNKIDDTVHNSTTTSSNSTQSAGPDKTLQTFQRFPPEFPQQPATEQKFSWTVPTRHVPRQPTTRRVFVMYEDYELEKKTPKKEKDFDFDFDRRSP</sequence>
<dbReference type="eggNOG" id="ENOG502THYT">
    <property type="taxonomic scope" value="Eukaryota"/>
</dbReference>
<feature type="compositionally biased region" description="Basic and acidic residues" evidence="1">
    <location>
        <begin position="99"/>
        <end position="122"/>
    </location>
</feature>
<dbReference type="OrthoDB" id="5875079at2759"/>
<reference evidence="3" key="1">
    <citation type="submission" date="2007-07" db="EMBL/GenBank/DDBJ databases">
        <title>PCAP assembly of the Caenorhabditis remanei genome.</title>
        <authorList>
            <consortium name="The Caenorhabditis remanei Sequencing Consortium"/>
            <person name="Wilson R.K."/>
        </authorList>
    </citation>
    <scope>NUCLEOTIDE SEQUENCE [LARGE SCALE GENOMIC DNA]</scope>
    <source>
        <strain evidence="3">PB4641</strain>
    </source>
</reference>
<keyword evidence="2" id="KW-0732">Signal</keyword>
<dbReference type="FunCoup" id="E3LLC5">
    <property type="interactions" value="1086"/>
</dbReference>
<feature type="compositionally biased region" description="Basic and acidic residues" evidence="1">
    <location>
        <begin position="131"/>
        <end position="141"/>
    </location>
</feature>
<protein>
    <submittedName>
        <fullName evidence="3">Uncharacterized protein</fullName>
    </submittedName>
</protein>
<accession>E3LLC5</accession>
<feature type="compositionally biased region" description="Basic and acidic residues" evidence="1">
    <location>
        <begin position="149"/>
        <end position="200"/>
    </location>
</feature>
<feature type="signal peptide" evidence="2">
    <location>
        <begin position="1"/>
        <end position="22"/>
    </location>
</feature>
<name>E3LLC5_CAERE</name>
<evidence type="ECO:0000256" key="2">
    <source>
        <dbReference type="SAM" id="SignalP"/>
    </source>
</evidence>
<organism evidence="4">
    <name type="scientific">Caenorhabditis remanei</name>
    <name type="common">Caenorhabditis vulgaris</name>
    <dbReference type="NCBI Taxonomy" id="31234"/>
    <lineage>
        <taxon>Eukaryota</taxon>
        <taxon>Metazoa</taxon>
        <taxon>Ecdysozoa</taxon>
        <taxon>Nematoda</taxon>
        <taxon>Chromadorea</taxon>
        <taxon>Rhabditida</taxon>
        <taxon>Rhabditina</taxon>
        <taxon>Rhabditomorpha</taxon>
        <taxon>Rhabditoidea</taxon>
        <taxon>Rhabditidae</taxon>
        <taxon>Peloderinae</taxon>
        <taxon>Caenorhabditis</taxon>
    </lineage>
</organism>
<dbReference type="InParanoid" id="E3LLC5"/>
<evidence type="ECO:0000313" key="3">
    <source>
        <dbReference type="EMBL" id="EFP00108.1"/>
    </source>
</evidence>
<dbReference type="AlphaFoldDB" id="E3LLC5"/>
<keyword evidence="4" id="KW-1185">Reference proteome</keyword>
<evidence type="ECO:0000313" key="4">
    <source>
        <dbReference type="Proteomes" id="UP000008281"/>
    </source>
</evidence>
<dbReference type="HOGENOM" id="CLU_078603_0_0_1"/>
<proteinExistence type="predicted"/>
<dbReference type="OMA" id="NQKAEDN"/>
<feature type="compositionally biased region" description="Low complexity" evidence="1">
    <location>
        <begin position="202"/>
        <end position="211"/>
    </location>
</feature>
<feature type="chain" id="PRO_5003174111" evidence="2">
    <location>
        <begin position="23"/>
        <end position="287"/>
    </location>
</feature>
<feature type="compositionally biased region" description="Polar residues" evidence="1">
    <location>
        <begin position="235"/>
        <end position="244"/>
    </location>
</feature>